<protein>
    <submittedName>
        <fullName evidence="1">Unannotated protein</fullName>
    </submittedName>
</protein>
<name>A0A6J6Q5E2_9ZZZZ</name>
<dbReference type="AlphaFoldDB" id="A0A6J6Q5E2"/>
<reference evidence="1" key="1">
    <citation type="submission" date="2020-05" db="EMBL/GenBank/DDBJ databases">
        <authorList>
            <person name="Chiriac C."/>
            <person name="Salcher M."/>
            <person name="Ghai R."/>
            <person name="Kavagutti S V."/>
        </authorList>
    </citation>
    <scope>NUCLEOTIDE SEQUENCE</scope>
</reference>
<dbReference type="InterPro" id="IPR035904">
    <property type="entry name" value="Chorismate_synth_AroC_sf"/>
</dbReference>
<accession>A0A6J6Q5E2</accession>
<proteinExistence type="predicted"/>
<evidence type="ECO:0000313" key="1">
    <source>
        <dbReference type="EMBL" id="CAB4706940.1"/>
    </source>
</evidence>
<organism evidence="1">
    <name type="scientific">freshwater metagenome</name>
    <dbReference type="NCBI Taxonomy" id="449393"/>
    <lineage>
        <taxon>unclassified sequences</taxon>
        <taxon>metagenomes</taxon>
        <taxon>ecological metagenomes</taxon>
    </lineage>
</organism>
<gene>
    <name evidence="1" type="ORF">UFOPK2646_00760</name>
</gene>
<dbReference type="EMBL" id="CAEZYB010000076">
    <property type="protein sequence ID" value="CAB4706940.1"/>
    <property type="molecule type" value="Genomic_DNA"/>
</dbReference>
<sequence>MCAVPAAGVVAEAMMALVLAEAVLEKFGGDSVGETRRNFESYMANLRFK</sequence>
<dbReference type="Gene3D" id="3.60.150.10">
    <property type="entry name" value="Chorismate synthase AroC"/>
    <property type="match status" value="1"/>
</dbReference>
<dbReference type="SUPFAM" id="SSF103263">
    <property type="entry name" value="Chorismate synthase, AroC"/>
    <property type="match status" value="1"/>
</dbReference>